<reference evidence="5" key="1">
    <citation type="submission" date="2020-09" db="EMBL/GenBank/DDBJ databases">
        <title>Genome-Enabled Discovery of Anthraquinone Biosynthesis in Senna tora.</title>
        <authorList>
            <person name="Kang S.-H."/>
            <person name="Pandey R.P."/>
            <person name="Lee C.-M."/>
            <person name="Sim J.-S."/>
            <person name="Jeong J.-T."/>
            <person name="Choi B.-S."/>
            <person name="Jung M."/>
            <person name="Ginzburg D."/>
            <person name="Zhao K."/>
            <person name="Won S.Y."/>
            <person name="Oh T.-J."/>
            <person name="Yu Y."/>
            <person name="Kim N.-H."/>
            <person name="Lee O.R."/>
            <person name="Lee T.-H."/>
            <person name="Bashyal P."/>
            <person name="Kim T.-S."/>
            <person name="Lee W.-H."/>
            <person name="Kawkins C."/>
            <person name="Kim C.-K."/>
            <person name="Kim J.S."/>
            <person name="Ahn B.O."/>
            <person name="Rhee S.Y."/>
            <person name="Sohng J.K."/>
        </authorList>
    </citation>
    <scope>NUCLEOTIDE SEQUENCE</scope>
    <source>
        <tissue evidence="5">Leaf</tissue>
    </source>
</reference>
<dbReference type="AlphaFoldDB" id="A0A834X1I8"/>
<evidence type="ECO:0000256" key="3">
    <source>
        <dbReference type="RuleBase" id="RU361155"/>
    </source>
</evidence>
<evidence type="ECO:0000259" key="4">
    <source>
        <dbReference type="Pfam" id="PF00685"/>
    </source>
</evidence>
<sequence>MAESAMTNLTNIESCSLLEKEEEEETLCKEQKHNLKGDDFHAHEEFFLSLPKEKAWGIPIYLYQHFWYRLDFLPSIISFLKHFQPKHDDVFITSFPKSGTTWLKALAFATMKRSCFIPSQDNHPLLHSNPHTLVPFIDLEFYNDPNNVNPDLSIFSEPRLFATHIPFPSLSSPILNSNCKIIYICRNPFDSFISYWHFYNNISSRKGTLEEAFERYCEGIHPFGPFWNHHLGYWKASKEKPNKVLFLKYEDLKENPNFELKRMAHFLDCPFSEEEENSGVIDSIIELCSFGKMKKLEANNSGKTMLKIDHKHFFRKGESGDWVNYISPDMAEKLFKVMEEKYSRSGLSF</sequence>
<name>A0A834X1I8_9FABA</name>
<evidence type="ECO:0000256" key="1">
    <source>
        <dbReference type="ARBA" id="ARBA00005771"/>
    </source>
</evidence>
<evidence type="ECO:0000313" key="6">
    <source>
        <dbReference type="Proteomes" id="UP000634136"/>
    </source>
</evidence>
<organism evidence="5 6">
    <name type="scientific">Senna tora</name>
    <dbReference type="NCBI Taxonomy" id="362788"/>
    <lineage>
        <taxon>Eukaryota</taxon>
        <taxon>Viridiplantae</taxon>
        <taxon>Streptophyta</taxon>
        <taxon>Embryophyta</taxon>
        <taxon>Tracheophyta</taxon>
        <taxon>Spermatophyta</taxon>
        <taxon>Magnoliopsida</taxon>
        <taxon>eudicotyledons</taxon>
        <taxon>Gunneridae</taxon>
        <taxon>Pentapetalae</taxon>
        <taxon>rosids</taxon>
        <taxon>fabids</taxon>
        <taxon>Fabales</taxon>
        <taxon>Fabaceae</taxon>
        <taxon>Caesalpinioideae</taxon>
        <taxon>Cassia clade</taxon>
        <taxon>Senna</taxon>
    </lineage>
</organism>
<keyword evidence="6" id="KW-1185">Reference proteome</keyword>
<dbReference type="Pfam" id="PF00685">
    <property type="entry name" value="Sulfotransfer_1"/>
    <property type="match status" value="1"/>
</dbReference>
<dbReference type="PANTHER" id="PTHR11783">
    <property type="entry name" value="SULFOTRANSFERASE SULT"/>
    <property type="match status" value="1"/>
</dbReference>
<dbReference type="OrthoDB" id="205623at2759"/>
<comment type="caution">
    <text evidence="5">The sequence shown here is derived from an EMBL/GenBank/DDBJ whole genome shotgun (WGS) entry which is preliminary data.</text>
</comment>
<feature type="domain" description="Sulfotransferase" evidence="4">
    <location>
        <begin position="88"/>
        <end position="346"/>
    </location>
</feature>
<dbReference type="SUPFAM" id="SSF52540">
    <property type="entry name" value="P-loop containing nucleoside triphosphate hydrolases"/>
    <property type="match status" value="1"/>
</dbReference>
<protein>
    <recommendedName>
        <fullName evidence="3">Sulfotransferase</fullName>
        <ecNumber evidence="3">2.8.2.-</ecNumber>
    </recommendedName>
</protein>
<dbReference type="GO" id="GO:0008146">
    <property type="term" value="F:sulfotransferase activity"/>
    <property type="evidence" value="ECO:0007669"/>
    <property type="project" value="InterPro"/>
</dbReference>
<keyword evidence="2 3" id="KW-0808">Transferase</keyword>
<dbReference type="InterPro" id="IPR000863">
    <property type="entry name" value="Sulfotransferase_dom"/>
</dbReference>
<dbReference type="Proteomes" id="UP000634136">
    <property type="component" value="Unassembled WGS sequence"/>
</dbReference>
<accession>A0A834X1I8</accession>
<dbReference type="EMBL" id="JAAIUW010000004">
    <property type="protein sequence ID" value="KAF7836239.1"/>
    <property type="molecule type" value="Genomic_DNA"/>
</dbReference>
<gene>
    <name evidence="5" type="ORF">G2W53_011098</name>
</gene>
<proteinExistence type="inferred from homology"/>
<dbReference type="InterPro" id="IPR027417">
    <property type="entry name" value="P-loop_NTPase"/>
</dbReference>
<evidence type="ECO:0000313" key="5">
    <source>
        <dbReference type="EMBL" id="KAF7836239.1"/>
    </source>
</evidence>
<dbReference type="EC" id="2.8.2.-" evidence="3"/>
<dbReference type="Gene3D" id="3.40.50.300">
    <property type="entry name" value="P-loop containing nucleotide triphosphate hydrolases"/>
    <property type="match status" value="1"/>
</dbReference>
<comment type="similarity">
    <text evidence="1 3">Belongs to the sulfotransferase 1 family.</text>
</comment>
<evidence type="ECO:0000256" key="2">
    <source>
        <dbReference type="ARBA" id="ARBA00022679"/>
    </source>
</evidence>